<dbReference type="AlphaFoldDB" id="A0A117IAB7"/>
<reference evidence="2" key="2">
    <citation type="submission" date="2016-02" db="EMBL/GenBank/DDBJ databases">
        <title>Draft genome sequence of five rapidly growing Mycobacterium species.</title>
        <authorList>
            <person name="Katahira K."/>
            <person name="Gotou Y."/>
            <person name="Iida K."/>
            <person name="Ogura Y."/>
            <person name="Hayashi T."/>
        </authorList>
    </citation>
    <scope>NUCLEOTIDE SEQUENCE [LARGE SCALE GENOMIC DNA]</scope>
    <source>
        <strain evidence="2">JCM15298</strain>
    </source>
</reference>
<dbReference type="RefSeq" id="WP_062657210.1">
    <property type="nucleotide sequence ID" value="NZ_BCSY01000046.1"/>
</dbReference>
<dbReference type="Pfam" id="PF14305">
    <property type="entry name" value="ATPgrasp_TupA"/>
    <property type="match status" value="1"/>
</dbReference>
<dbReference type="InterPro" id="IPR029465">
    <property type="entry name" value="ATPgrasp_TupA"/>
</dbReference>
<name>A0A117IAB7_MYCCR</name>
<dbReference type="SUPFAM" id="SSF56059">
    <property type="entry name" value="Glutathione synthetase ATP-binding domain-like"/>
    <property type="match status" value="1"/>
</dbReference>
<proteinExistence type="predicted"/>
<sequence length="303" mass="35139">MPLLTYKQTPAWLRSPRRRMLAALPLPLLRHALYLMLIRRPGNFTDPKTFNEKVNWRLFNDRRDRIVKACDKMWMKEMAREAYPGADLRIPATYWSGTDLRDAPELGELPPWVLKPNHSSGHALFGPDPHTDLAALLELTEHWFDETPLELGEWGYSQARPRLLLEEKILTPDGQAPVDYKFFVFEGRIELIQVNRGRFASVQTATFLDADWRRLPVRWRIQPVADEQRPAELDKMMHIASTLGADWDFIRVDLYAVDGEVWFGEYTPYPGSGLLRYKPMSFDREQGAVWNLPTLAQVQPGQP</sequence>
<comment type="caution">
    <text evidence="1">The sequence shown here is derived from an EMBL/GenBank/DDBJ whole genome shotgun (WGS) entry which is preliminary data.</text>
</comment>
<dbReference type="OrthoDB" id="9791827at2"/>
<protein>
    <recommendedName>
        <fullName evidence="3">TupA-like ATPgrasp</fullName>
    </recommendedName>
</protein>
<dbReference type="Proteomes" id="UP000069443">
    <property type="component" value="Unassembled WGS sequence"/>
</dbReference>
<keyword evidence="2" id="KW-1185">Reference proteome</keyword>
<reference evidence="2" key="1">
    <citation type="journal article" date="2016" name="Genome Announc.">
        <title>Draft Genome Sequences of Five Rapidly Growing Mycobacterium Species, M. thermoresistibile, M. fortuitum subsp. acetamidolyticum, M. canariasense, M. brisbanense, and M. novocastrense.</title>
        <authorList>
            <person name="Katahira K."/>
            <person name="Ogura Y."/>
            <person name="Gotoh Y."/>
            <person name="Hayashi T."/>
        </authorList>
    </citation>
    <scope>NUCLEOTIDE SEQUENCE [LARGE SCALE GENOMIC DNA]</scope>
    <source>
        <strain evidence="2">JCM15298</strain>
    </source>
</reference>
<organism evidence="1 2">
    <name type="scientific">Mycolicibacterium canariasense</name>
    <name type="common">Mycobacterium canariasense</name>
    <dbReference type="NCBI Taxonomy" id="228230"/>
    <lineage>
        <taxon>Bacteria</taxon>
        <taxon>Bacillati</taxon>
        <taxon>Actinomycetota</taxon>
        <taxon>Actinomycetes</taxon>
        <taxon>Mycobacteriales</taxon>
        <taxon>Mycobacteriaceae</taxon>
        <taxon>Mycolicibacterium</taxon>
    </lineage>
</organism>
<gene>
    <name evidence="1" type="ORF">RMCC_3105</name>
</gene>
<accession>A0A117IAB7</accession>
<dbReference type="STRING" id="228230.RMCC_3105"/>
<evidence type="ECO:0008006" key="3">
    <source>
        <dbReference type="Google" id="ProtNLM"/>
    </source>
</evidence>
<evidence type="ECO:0000313" key="1">
    <source>
        <dbReference type="EMBL" id="GAS96139.1"/>
    </source>
</evidence>
<evidence type="ECO:0000313" key="2">
    <source>
        <dbReference type="Proteomes" id="UP000069443"/>
    </source>
</evidence>
<dbReference type="EMBL" id="BCSY01000046">
    <property type="protein sequence ID" value="GAS96139.1"/>
    <property type="molecule type" value="Genomic_DNA"/>
</dbReference>